<dbReference type="Proteomes" id="UP000234789">
    <property type="component" value="Unassembled WGS sequence"/>
</dbReference>
<reference evidence="1 2" key="1">
    <citation type="submission" date="2017-05" db="EMBL/GenBank/DDBJ databases">
        <title>Functional genome analysis of Paenibacillus pasadenensis strain R16: insights on endophytic life style and antifungal activity.</title>
        <authorList>
            <person name="Passera A."/>
            <person name="Marcolungo L."/>
            <person name="Casati P."/>
            <person name="Brasca M."/>
            <person name="Quaglino F."/>
            <person name="Delledonne M."/>
        </authorList>
    </citation>
    <scope>NUCLEOTIDE SEQUENCE [LARGE SCALE GENOMIC DNA]</scope>
    <source>
        <strain evidence="1 2">R16</strain>
    </source>
</reference>
<gene>
    <name evidence="1" type="ORF">B8V81_3822</name>
</gene>
<name>A0A2N5N4W9_9BACL</name>
<accession>A0A2N5N4W9</accession>
<proteinExistence type="predicted"/>
<organism evidence="1 2">
    <name type="scientific">Paenibacillus pasadenensis</name>
    <dbReference type="NCBI Taxonomy" id="217090"/>
    <lineage>
        <taxon>Bacteria</taxon>
        <taxon>Bacillati</taxon>
        <taxon>Bacillota</taxon>
        <taxon>Bacilli</taxon>
        <taxon>Bacillales</taxon>
        <taxon>Paenibacillaceae</taxon>
        <taxon>Paenibacillus</taxon>
    </lineage>
</organism>
<evidence type="ECO:0000313" key="1">
    <source>
        <dbReference type="EMBL" id="PLT45391.1"/>
    </source>
</evidence>
<dbReference type="AlphaFoldDB" id="A0A2N5N4W9"/>
<keyword evidence="2" id="KW-1185">Reference proteome</keyword>
<evidence type="ECO:0000313" key="2">
    <source>
        <dbReference type="Proteomes" id="UP000234789"/>
    </source>
</evidence>
<dbReference type="EMBL" id="NFEZ01000004">
    <property type="protein sequence ID" value="PLT45391.1"/>
    <property type="molecule type" value="Genomic_DNA"/>
</dbReference>
<sequence>MGRHKAMENVDPGFFEAKLSAAKIHFERALDCKHTEFDDLYPYMIEHPQFFWYKRYVAWSELLTIVKLSEELGLEWKGQFTDKQADYISKRVMSSRVLDEWYETNDTKEHVGNAE</sequence>
<protein>
    <submittedName>
        <fullName evidence="1">Uncharacterized protein</fullName>
    </submittedName>
</protein>
<comment type="caution">
    <text evidence="1">The sequence shown here is derived from an EMBL/GenBank/DDBJ whole genome shotgun (WGS) entry which is preliminary data.</text>
</comment>